<reference evidence="12 15" key="2">
    <citation type="submission" date="2020-04" db="EMBL/GenBank/DDBJ databases">
        <title>Antimicrobial susceptibility and clonality of vaginal-derived multi-drug resistant Mobiluncus isolates in China.</title>
        <authorList>
            <person name="Zhang X."/>
        </authorList>
    </citation>
    <scope>NUCLEOTIDE SEQUENCE [LARGE SCALE GENOMIC DNA]</scope>
    <source>
        <strain evidence="12 15">19</strain>
    </source>
</reference>
<dbReference type="GO" id="GO:0006865">
    <property type="term" value="P:amino acid transport"/>
    <property type="evidence" value="ECO:0007669"/>
    <property type="project" value="UniProtKB-KW"/>
</dbReference>
<evidence type="ECO:0000256" key="9">
    <source>
        <dbReference type="RuleBase" id="RU363032"/>
    </source>
</evidence>
<evidence type="ECO:0000256" key="4">
    <source>
        <dbReference type="ARBA" id="ARBA00022475"/>
    </source>
</evidence>
<dbReference type="RefSeq" id="WP_013189296.1">
    <property type="nucleotide sequence ID" value="NZ_CAMYEK010000012.1"/>
</dbReference>
<dbReference type="GO" id="GO:0022857">
    <property type="term" value="F:transmembrane transporter activity"/>
    <property type="evidence" value="ECO:0007669"/>
    <property type="project" value="InterPro"/>
</dbReference>
<keyword evidence="6" id="KW-0029">Amino-acid transport</keyword>
<dbReference type="InterPro" id="IPR010065">
    <property type="entry name" value="AA_ABC_transptr_permease_3TM"/>
</dbReference>
<dbReference type="PANTHER" id="PTHR30614:SF20">
    <property type="entry name" value="GLUTAMINE TRANSPORT SYSTEM PERMEASE PROTEIN GLNP"/>
    <property type="match status" value="1"/>
</dbReference>
<comment type="similarity">
    <text evidence="2">Belongs to the binding-protein-dependent transport system permease family. HisMQ subfamily.</text>
</comment>
<evidence type="ECO:0000256" key="8">
    <source>
        <dbReference type="ARBA" id="ARBA00023136"/>
    </source>
</evidence>
<dbReference type="EMBL" id="UASJ01000001">
    <property type="protein sequence ID" value="SQB64992.1"/>
    <property type="molecule type" value="Genomic_DNA"/>
</dbReference>
<reference evidence="13 14" key="1">
    <citation type="submission" date="2018-06" db="EMBL/GenBank/DDBJ databases">
        <authorList>
            <consortium name="Pathogen Informatics"/>
            <person name="Doyle S."/>
        </authorList>
    </citation>
    <scope>NUCLEOTIDE SEQUENCE [LARGE SCALE GENOMIC DNA]</scope>
    <source>
        <strain evidence="13 14">NCTC11820</strain>
    </source>
</reference>
<dbReference type="PANTHER" id="PTHR30614">
    <property type="entry name" value="MEMBRANE COMPONENT OF AMINO ACID ABC TRANSPORTER"/>
    <property type="match status" value="1"/>
</dbReference>
<accession>A0A2X2YAX7</accession>
<dbReference type="GeneID" id="55565425"/>
<evidence type="ECO:0000256" key="10">
    <source>
        <dbReference type="SAM" id="MobiDB-lite"/>
    </source>
</evidence>
<evidence type="ECO:0000256" key="7">
    <source>
        <dbReference type="ARBA" id="ARBA00022989"/>
    </source>
</evidence>
<dbReference type="InterPro" id="IPR000515">
    <property type="entry name" value="MetI-like"/>
</dbReference>
<keyword evidence="5 9" id="KW-0812">Transmembrane</keyword>
<dbReference type="OMA" id="WERIPQY"/>
<keyword evidence="7 9" id="KW-1133">Transmembrane helix</keyword>
<dbReference type="NCBIfam" id="TIGR01726">
    <property type="entry name" value="HEQRo_perm_3TM"/>
    <property type="match status" value="1"/>
</dbReference>
<proteinExistence type="inferred from homology"/>
<dbReference type="CDD" id="cd06261">
    <property type="entry name" value="TM_PBP2"/>
    <property type="match status" value="1"/>
</dbReference>
<evidence type="ECO:0000256" key="6">
    <source>
        <dbReference type="ARBA" id="ARBA00022970"/>
    </source>
</evidence>
<dbReference type="EMBL" id="JABCUI010000003">
    <property type="protein sequence ID" value="NMW87559.1"/>
    <property type="molecule type" value="Genomic_DNA"/>
</dbReference>
<evidence type="ECO:0000313" key="13">
    <source>
        <dbReference type="EMBL" id="SQB64992.1"/>
    </source>
</evidence>
<feature type="domain" description="ABC transmembrane type-1" evidence="11">
    <location>
        <begin position="24"/>
        <end position="228"/>
    </location>
</feature>
<dbReference type="Gene3D" id="1.10.3720.10">
    <property type="entry name" value="MetI-like"/>
    <property type="match status" value="1"/>
</dbReference>
<dbReference type="InterPro" id="IPR043429">
    <property type="entry name" value="ArtM/GltK/GlnP/TcyL/YhdX-like"/>
</dbReference>
<feature type="transmembrane region" description="Helical" evidence="9">
    <location>
        <begin position="210"/>
        <end position="228"/>
    </location>
</feature>
<evidence type="ECO:0000313" key="14">
    <source>
        <dbReference type="Proteomes" id="UP000250245"/>
    </source>
</evidence>
<feature type="transmembrane region" description="Helical" evidence="9">
    <location>
        <begin position="20"/>
        <end position="51"/>
    </location>
</feature>
<dbReference type="InterPro" id="IPR035906">
    <property type="entry name" value="MetI-like_sf"/>
</dbReference>
<keyword evidence="3 9" id="KW-0813">Transport</keyword>
<dbReference type="PROSITE" id="PS50928">
    <property type="entry name" value="ABC_TM1"/>
    <property type="match status" value="1"/>
</dbReference>
<sequence>MLWTLWQDIVTLLNKYGGVYLTGIVNTVLLAIIATLLGCVIGFACGILNTIPHPSTDPLHKRVVLAIIRGIIRVYVEVFRGTPMILQAVFIYYGLPYFTNNALQFQSMWGVSIFVVSINTGAYIAESVRGGIISVDPGQTEGARAIGMTHFQTMLYVILPQALRNLLPQIGNNFIINIKDTSVMFIIGFSEFFSVHKMVSGAVFKYFPSATIEMVGYLTLTLLSSFLLRKLEKKIDGDDAYELLPGAEGQEQRDYELMNEDQLVMAAGNYTFRDPAKRQARKVKPAKKPATGKPAGTEGGQHS</sequence>
<evidence type="ECO:0000256" key="3">
    <source>
        <dbReference type="ARBA" id="ARBA00022448"/>
    </source>
</evidence>
<feature type="compositionally biased region" description="Basic residues" evidence="10">
    <location>
        <begin position="278"/>
        <end position="287"/>
    </location>
</feature>
<dbReference type="SUPFAM" id="SSF161098">
    <property type="entry name" value="MetI-like"/>
    <property type="match status" value="1"/>
</dbReference>
<organism evidence="13 14">
    <name type="scientific">Mobiluncus curtisii</name>
    <dbReference type="NCBI Taxonomy" id="2051"/>
    <lineage>
        <taxon>Bacteria</taxon>
        <taxon>Bacillati</taxon>
        <taxon>Actinomycetota</taxon>
        <taxon>Actinomycetes</taxon>
        <taxon>Actinomycetales</taxon>
        <taxon>Actinomycetaceae</taxon>
        <taxon>Mobiluncus</taxon>
    </lineage>
</organism>
<evidence type="ECO:0000256" key="5">
    <source>
        <dbReference type="ARBA" id="ARBA00022692"/>
    </source>
</evidence>
<name>A0A2X2YAX7_9ACTO</name>
<evidence type="ECO:0000256" key="2">
    <source>
        <dbReference type="ARBA" id="ARBA00010072"/>
    </source>
</evidence>
<evidence type="ECO:0000256" key="1">
    <source>
        <dbReference type="ARBA" id="ARBA00004651"/>
    </source>
</evidence>
<feature type="transmembrane region" description="Helical" evidence="9">
    <location>
        <begin position="72"/>
        <end position="95"/>
    </location>
</feature>
<feature type="transmembrane region" description="Helical" evidence="9">
    <location>
        <begin position="183"/>
        <end position="204"/>
    </location>
</feature>
<keyword evidence="4" id="KW-1003">Cell membrane</keyword>
<evidence type="ECO:0000259" key="11">
    <source>
        <dbReference type="PROSITE" id="PS50928"/>
    </source>
</evidence>
<dbReference type="AlphaFoldDB" id="A0A2X2YAX7"/>
<comment type="subcellular location">
    <subcellularLocation>
        <location evidence="1 9">Cell membrane</location>
        <topology evidence="1 9">Multi-pass membrane protein</topology>
    </subcellularLocation>
</comment>
<dbReference type="Pfam" id="PF00528">
    <property type="entry name" value="BPD_transp_1"/>
    <property type="match status" value="1"/>
</dbReference>
<dbReference type="Proteomes" id="UP000553981">
    <property type="component" value="Unassembled WGS sequence"/>
</dbReference>
<evidence type="ECO:0000313" key="12">
    <source>
        <dbReference type="EMBL" id="NMW87559.1"/>
    </source>
</evidence>
<protein>
    <submittedName>
        <fullName evidence="12">Amino acid ABC transporter permease</fullName>
    </submittedName>
    <submittedName>
        <fullName evidence="13">Glutamine transport system permease protein glnP</fullName>
    </submittedName>
</protein>
<evidence type="ECO:0000313" key="15">
    <source>
        <dbReference type="Proteomes" id="UP000553981"/>
    </source>
</evidence>
<feature type="transmembrane region" description="Helical" evidence="9">
    <location>
        <begin position="107"/>
        <end position="125"/>
    </location>
</feature>
<keyword evidence="8 9" id="KW-0472">Membrane</keyword>
<feature type="region of interest" description="Disordered" evidence="10">
    <location>
        <begin position="274"/>
        <end position="303"/>
    </location>
</feature>
<dbReference type="Proteomes" id="UP000250245">
    <property type="component" value="Unassembled WGS sequence"/>
</dbReference>
<dbReference type="GO" id="GO:0043190">
    <property type="term" value="C:ATP-binding cassette (ABC) transporter complex"/>
    <property type="evidence" value="ECO:0007669"/>
    <property type="project" value="InterPro"/>
</dbReference>
<gene>
    <name evidence="13" type="primary">glnP</name>
    <name evidence="12" type="ORF">HHJ67_07315</name>
    <name evidence="13" type="ORF">NCTC11820_01284</name>
</gene>